<evidence type="ECO:0000313" key="2">
    <source>
        <dbReference type="Proteomes" id="UP000018144"/>
    </source>
</evidence>
<gene>
    <name evidence="1" type="ORF">PCON_11530</name>
</gene>
<dbReference type="Proteomes" id="UP000018144">
    <property type="component" value="Unassembled WGS sequence"/>
</dbReference>
<dbReference type="AlphaFoldDB" id="U4LRB6"/>
<dbReference type="EMBL" id="HF935655">
    <property type="protein sequence ID" value="CCX31860.1"/>
    <property type="molecule type" value="Genomic_DNA"/>
</dbReference>
<sequence>MQALKRLDGRRNDRLKELDNHPALGKDYLKDIYTHKFVRSKHVPGTAESFISSVEF</sequence>
<evidence type="ECO:0000313" key="1">
    <source>
        <dbReference type="EMBL" id="CCX31860.1"/>
    </source>
</evidence>
<reference evidence="1 2" key="1">
    <citation type="journal article" date="2013" name="PLoS Genet.">
        <title>The genome and development-dependent transcriptomes of Pyronema confluens: a window into fungal evolution.</title>
        <authorList>
            <person name="Traeger S."/>
            <person name="Altegoer F."/>
            <person name="Freitag M."/>
            <person name="Gabaldon T."/>
            <person name="Kempken F."/>
            <person name="Kumar A."/>
            <person name="Marcet-Houben M."/>
            <person name="Poggeler S."/>
            <person name="Stajich J.E."/>
            <person name="Nowrousian M."/>
        </authorList>
    </citation>
    <scope>NUCLEOTIDE SEQUENCE [LARGE SCALE GENOMIC DNA]</scope>
    <source>
        <strain evidence="2">CBS 100304</strain>
        <tissue evidence="1">Vegetative mycelium</tissue>
    </source>
</reference>
<proteinExistence type="predicted"/>
<accession>U4LRB6</accession>
<organism evidence="1 2">
    <name type="scientific">Pyronema omphalodes (strain CBS 100304)</name>
    <name type="common">Pyronema confluens</name>
    <dbReference type="NCBI Taxonomy" id="1076935"/>
    <lineage>
        <taxon>Eukaryota</taxon>
        <taxon>Fungi</taxon>
        <taxon>Dikarya</taxon>
        <taxon>Ascomycota</taxon>
        <taxon>Pezizomycotina</taxon>
        <taxon>Pezizomycetes</taxon>
        <taxon>Pezizales</taxon>
        <taxon>Pyronemataceae</taxon>
        <taxon>Pyronema</taxon>
    </lineage>
</organism>
<name>U4LRB6_PYROM</name>
<protein>
    <submittedName>
        <fullName evidence="1">Uncharacterized protein</fullName>
    </submittedName>
</protein>
<keyword evidence="2" id="KW-1185">Reference proteome</keyword>